<name>A0ABY9E239_9SPIR</name>
<evidence type="ECO:0000313" key="1">
    <source>
        <dbReference type="EMBL" id="WKC72132.1"/>
    </source>
</evidence>
<evidence type="ECO:0000313" key="2">
    <source>
        <dbReference type="Proteomes" id="UP001321460"/>
    </source>
</evidence>
<dbReference type="SUPFAM" id="SSF52540">
    <property type="entry name" value="P-loop containing nucleoside triphosphate hydrolases"/>
    <property type="match status" value="1"/>
</dbReference>
<gene>
    <name evidence="1" type="ORF">TPLL2_0245</name>
</gene>
<dbReference type="Gene3D" id="3.40.50.300">
    <property type="entry name" value="P-loop containing nucleotide triphosphate hydrolases"/>
    <property type="match status" value="1"/>
</dbReference>
<accession>A0ABY9E239</accession>
<dbReference type="Proteomes" id="UP001321460">
    <property type="component" value="Chromosome"/>
</dbReference>
<evidence type="ECO:0008006" key="3">
    <source>
        <dbReference type="Google" id="ProtNLM"/>
    </source>
</evidence>
<keyword evidence="2" id="KW-1185">Reference proteome</keyword>
<dbReference type="EMBL" id="CP097901">
    <property type="protein sequence ID" value="WKC72132.1"/>
    <property type="molecule type" value="Genomic_DNA"/>
</dbReference>
<protein>
    <recommendedName>
        <fullName evidence="3">AAA+ ATPase domain-containing protein</fullName>
    </recommendedName>
</protein>
<sequence>MRTTARELPLNVKRIRTAWQRPIRLFRTIAGRYASLPGAFVAGGVSALVLSLDSSGRRFWVACSCAPYQHKRRVHTVGGLLSDPHNFARACALFREFSAKEERSGVVRAELKCPVDVRDSFLRASREIDPRAAHGLQQEEVLGDGRAALCSADCLLLQAFTHFHNTELARYRARLADIDARIVYERFLRDWECAVACAHFGIHRRSTVFTRVHSDAIRNLEEQRAALALETPESFFVLHAAQWLGEVERVSSGVLAQTPSVSAALERIATSLARGDAVLLRGHLGTGKTELAVLAAERFALHKLITEDVRCALNEWCTAATGGSCAEIRGSERGVSDALQSSQEARTQFQRLFSQRAAYYEQALRLGDEQLLQRIKPLFISGSKHIDTEDLFLEKTLVLKNSLEGKTPEHCYQDVHAFTERGYAFDPMLDIYLAKYGNFGTEVQKIEREVLRAVKEGRPLVIDEINAIPMQHLIALNDILQKRVGDFAYIPGVGPVKIAAGFGVIATGNISSGLVHYEGTGALNPAFASRFNTFEYDYPPQSTEGLYTNQAHPEKNELFRIILARLASSGGSLCLPDIDGSLDKLFKLAQLAKVTQQVFSGKWKDSTGGSETHDGLGDVEPELREAVLSIRNVIRVLDEWNRGEEKDVDQALWDGFIGGVLNADDQNYILSQAVRFGFFQEKDGWSVRPKGIGAGFTSYEEIRTRPYEYTRLPDGVKTLAEVVALLFGHGPAYAMHTQNAVPDVVDAGAMLVLHDRIHELVRVCAAFRLLQEKSYARECADRIAHLQCSCDQLVSEHARLRSEGGTPRALWDDLARAEQTSDALIQELLPEFRHCFPDICGDECTYSDVFFEFGKSITAAIPLAEDSVLIAGGTDDIRLLYRVHDQWLVAESTHKSVKTDWRICALISMGDGEVVVVTEGGETIVLSIQERSKKAKRRRVSFEVVARVEGVYERVLCVEKVNAHRVVVGDETGALFILEKGVHGYEYRGPILGLGGGIRVVRALNTAQLVVFSGFSGTRLLHNEEYSDAIYGFENPYTEAVVLSEDRVVVFGDDGESRVLRHEHGMAAGDYAYGEWITGFKSVVLCALALSSRMVLVFGRGGEARLLSFDATGTAQYSRSFGNTTGAVISAFLLRSEHLSVFNVFIAAENGTCRLLTVHEFCEPSMFKERLSKIIAPPLHDNE</sequence>
<organism evidence="1 2">
    <name type="scientific">Treponema paraluiscuniculi</name>
    <dbReference type="NCBI Taxonomy" id="53435"/>
    <lineage>
        <taxon>Bacteria</taxon>
        <taxon>Pseudomonadati</taxon>
        <taxon>Spirochaetota</taxon>
        <taxon>Spirochaetia</taxon>
        <taxon>Spirochaetales</taxon>
        <taxon>Treponemataceae</taxon>
        <taxon>Treponema</taxon>
    </lineage>
</organism>
<dbReference type="RefSeq" id="WP_320341405.1">
    <property type="nucleotide sequence ID" value="NZ_CP097901.1"/>
</dbReference>
<proteinExistence type="predicted"/>
<reference evidence="1 2" key="1">
    <citation type="submission" date="2022-05" db="EMBL/GenBank/DDBJ databases">
        <title>Treponema leporis L2 test.</title>
        <authorList>
            <person name="Cejkova D."/>
        </authorList>
    </citation>
    <scope>NUCLEOTIDE SEQUENCE [LARGE SCALE GENOMIC DNA]</scope>
    <source>
        <strain evidence="1 2">L2</strain>
    </source>
</reference>
<dbReference type="InterPro" id="IPR027417">
    <property type="entry name" value="P-loop_NTPase"/>
</dbReference>